<sequence length="73" mass="8890">MDEIHSSFGKLAYNILEATKKLIVVIRNERVQALHLHHHFEHWRNKVALKSMRYNTVKLTWNQTQNIYYKKKK</sequence>
<evidence type="ECO:0000313" key="2">
    <source>
        <dbReference type="Proteomes" id="UP000054630"/>
    </source>
</evidence>
<reference evidence="1 2" key="1">
    <citation type="submission" date="2015-01" db="EMBL/GenBank/DDBJ databases">
        <title>Evolution of Trichinella species and genotypes.</title>
        <authorList>
            <person name="Korhonen P.K."/>
            <person name="Edoardo P."/>
            <person name="Giuseppe L.R."/>
            <person name="Gasser R.B."/>
        </authorList>
    </citation>
    <scope>NUCLEOTIDE SEQUENCE [LARGE SCALE GENOMIC DNA]</scope>
    <source>
        <strain evidence="1">ISS37</strain>
    </source>
</reference>
<dbReference type="EMBL" id="JYDL01000031">
    <property type="protein sequence ID" value="KRX22485.1"/>
    <property type="molecule type" value="Genomic_DNA"/>
</dbReference>
<name>A0A0V0S801_9BILA</name>
<evidence type="ECO:0000313" key="1">
    <source>
        <dbReference type="EMBL" id="KRX22485.1"/>
    </source>
</evidence>
<accession>A0A0V0S801</accession>
<dbReference type="AlphaFoldDB" id="A0A0V0S801"/>
<gene>
    <name evidence="1" type="ORF">T07_8739</name>
</gene>
<dbReference type="Proteomes" id="UP000054630">
    <property type="component" value="Unassembled WGS sequence"/>
</dbReference>
<protein>
    <submittedName>
        <fullName evidence="1">Uncharacterized protein</fullName>
    </submittedName>
</protein>
<keyword evidence="2" id="KW-1185">Reference proteome</keyword>
<comment type="caution">
    <text evidence="1">The sequence shown here is derived from an EMBL/GenBank/DDBJ whole genome shotgun (WGS) entry which is preliminary data.</text>
</comment>
<organism evidence="1 2">
    <name type="scientific">Trichinella nelsoni</name>
    <dbReference type="NCBI Taxonomy" id="6336"/>
    <lineage>
        <taxon>Eukaryota</taxon>
        <taxon>Metazoa</taxon>
        <taxon>Ecdysozoa</taxon>
        <taxon>Nematoda</taxon>
        <taxon>Enoplea</taxon>
        <taxon>Dorylaimia</taxon>
        <taxon>Trichinellida</taxon>
        <taxon>Trichinellidae</taxon>
        <taxon>Trichinella</taxon>
    </lineage>
</organism>
<proteinExistence type="predicted"/>